<dbReference type="PANTHER" id="PTHR23028">
    <property type="entry name" value="ACETYLTRANSFERASE"/>
    <property type="match status" value="1"/>
</dbReference>
<keyword evidence="3" id="KW-0808">Transferase</keyword>
<feature type="transmembrane region" description="Helical" evidence="1">
    <location>
        <begin position="273"/>
        <end position="294"/>
    </location>
</feature>
<dbReference type="GO" id="GO:0016020">
    <property type="term" value="C:membrane"/>
    <property type="evidence" value="ECO:0007669"/>
    <property type="project" value="TreeGrafter"/>
</dbReference>
<dbReference type="RefSeq" id="WP_166469107.1">
    <property type="nucleotide sequence ID" value="NZ_CP050066.2"/>
</dbReference>
<dbReference type="EMBL" id="CP050066">
    <property type="protein sequence ID" value="QIP09376.1"/>
    <property type="molecule type" value="Genomic_DNA"/>
</dbReference>
<dbReference type="InterPro" id="IPR050879">
    <property type="entry name" value="Acyltransferase_3"/>
</dbReference>
<evidence type="ECO:0000256" key="1">
    <source>
        <dbReference type="SAM" id="Phobius"/>
    </source>
</evidence>
<evidence type="ECO:0000259" key="2">
    <source>
        <dbReference type="Pfam" id="PF01757"/>
    </source>
</evidence>
<dbReference type="GO" id="GO:0000271">
    <property type="term" value="P:polysaccharide biosynthetic process"/>
    <property type="evidence" value="ECO:0007669"/>
    <property type="project" value="TreeGrafter"/>
</dbReference>
<feature type="transmembrane region" description="Helical" evidence="1">
    <location>
        <begin position="137"/>
        <end position="158"/>
    </location>
</feature>
<evidence type="ECO:0000313" key="3">
    <source>
        <dbReference type="EMBL" id="QIP09376.1"/>
    </source>
</evidence>
<organism evidence="3 4">
    <name type="scientific">Bradyrhizobium symbiodeficiens</name>
    <dbReference type="NCBI Taxonomy" id="1404367"/>
    <lineage>
        <taxon>Bacteria</taxon>
        <taxon>Pseudomonadati</taxon>
        <taxon>Pseudomonadota</taxon>
        <taxon>Alphaproteobacteria</taxon>
        <taxon>Hyphomicrobiales</taxon>
        <taxon>Nitrobacteraceae</taxon>
        <taxon>Bradyrhizobium</taxon>
    </lineage>
</organism>
<dbReference type="AlphaFoldDB" id="A0A6G9AAM6"/>
<dbReference type="GO" id="GO:0016747">
    <property type="term" value="F:acyltransferase activity, transferring groups other than amino-acyl groups"/>
    <property type="evidence" value="ECO:0007669"/>
    <property type="project" value="InterPro"/>
</dbReference>
<gene>
    <name evidence="3" type="ORF">HAV00_25365</name>
</gene>
<feature type="transmembrane region" description="Helical" evidence="1">
    <location>
        <begin position="306"/>
        <end position="329"/>
    </location>
</feature>
<dbReference type="Pfam" id="PF01757">
    <property type="entry name" value="Acyl_transf_3"/>
    <property type="match status" value="1"/>
</dbReference>
<keyword evidence="1" id="KW-0812">Transmembrane</keyword>
<keyword evidence="3" id="KW-0012">Acyltransferase</keyword>
<protein>
    <submittedName>
        <fullName evidence="3">Acyltransferase</fullName>
        <ecNumber evidence="3">2.3.-.-</ecNumber>
    </submittedName>
</protein>
<reference evidence="3 4" key="1">
    <citation type="journal article" date="2020" name="Int. J. Syst. Evol. Microbiol.">
        <title>Description and complete genome sequences of Bradyrhizobium symbiodeficiens sp. nov., a non-symbiotic bacterium associated with legumes native to Canada.</title>
        <authorList>
            <person name="Bromfield E.S.P."/>
            <person name="Cloutier S."/>
            <person name="Nguyen H.D.T."/>
        </authorList>
    </citation>
    <scope>NUCLEOTIDE SEQUENCE [LARGE SCALE GENOMIC DNA]</scope>
    <source>
        <strain evidence="3 4">101S1MB</strain>
    </source>
</reference>
<accession>A0A6G9AAM6</accession>
<keyword evidence="1" id="KW-0472">Membrane</keyword>
<dbReference type="InterPro" id="IPR002656">
    <property type="entry name" value="Acyl_transf_3_dom"/>
</dbReference>
<name>A0A6G9AAM6_9BRAD</name>
<evidence type="ECO:0000313" key="4">
    <source>
        <dbReference type="Proteomes" id="UP000500895"/>
    </source>
</evidence>
<keyword evidence="1" id="KW-1133">Transmembrane helix</keyword>
<dbReference type="Proteomes" id="UP000500895">
    <property type="component" value="Chromosome"/>
</dbReference>
<feature type="domain" description="Acyltransferase 3" evidence="2">
    <location>
        <begin position="1"/>
        <end position="319"/>
    </location>
</feature>
<dbReference type="PANTHER" id="PTHR23028:SF53">
    <property type="entry name" value="ACYL_TRANSF_3 DOMAIN-CONTAINING PROTEIN"/>
    <property type="match status" value="1"/>
</dbReference>
<dbReference type="EC" id="2.3.-.-" evidence="3"/>
<feature type="transmembrane region" description="Helical" evidence="1">
    <location>
        <begin position="165"/>
        <end position="187"/>
    </location>
</feature>
<feature type="transmembrane region" description="Helical" evidence="1">
    <location>
        <begin position="77"/>
        <end position="100"/>
    </location>
</feature>
<feature type="transmembrane region" description="Helical" evidence="1">
    <location>
        <begin position="37"/>
        <end position="56"/>
    </location>
</feature>
<proteinExistence type="predicted"/>
<sequence length="350" mass="38664">MDLTRFVASVGIVLHHSIEFFVPVADRPALTDRTMGFALFVDLFFAISGFVIAYVYHDRALSHRGYFLFLQRRVGRLVPLHWFTLALAIAVWAGFVILGYGGNHPPSFRLDCILDTAVLAHAFVPCGNNTFFNGVSWSISAEMVMYVAAFPAIAFVAARYRWAPVAGLVVSAALLVWGNQIDTLLWWVELHPVVRALPSFCFGAALYYNRNWVAALPKPRMTFVVSMVATFSMMMFGAPHLVTLLLAYLVVASAVAADLSGDPASFVRRYGPLGQLTYSIYMWHSIVILVLMNALGDKLLHAGPALMLVIGGLCYATIGIVSWFSYVALENPARRWVDGFHLFGTKTAIT</sequence>